<dbReference type="PROSITE" id="PS01047">
    <property type="entry name" value="HMA_1"/>
    <property type="match status" value="1"/>
</dbReference>
<dbReference type="SUPFAM" id="SSF55008">
    <property type="entry name" value="HMA, heavy metal-associated domain"/>
    <property type="match status" value="2"/>
</dbReference>
<dbReference type="PROSITE" id="PS50846">
    <property type="entry name" value="HMA_2"/>
    <property type="match status" value="1"/>
</dbReference>
<keyword evidence="3" id="KW-1133">Transmembrane helix</keyword>
<protein>
    <recommendedName>
        <fullName evidence="4">HMA domain-containing protein</fullName>
    </recommendedName>
</protein>
<gene>
    <name evidence="5" type="ORF">CSSPJE1EN2_LOCUS19595</name>
</gene>
<name>A0ABP1BQ20_9BRYO</name>
<dbReference type="CDD" id="cd00371">
    <property type="entry name" value="HMA"/>
    <property type="match status" value="1"/>
</dbReference>
<dbReference type="PANTHER" id="PTHR46594">
    <property type="entry name" value="P-TYPE CATION-TRANSPORTING ATPASE"/>
    <property type="match status" value="1"/>
</dbReference>
<feature type="region of interest" description="Disordered" evidence="2">
    <location>
        <begin position="1"/>
        <end position="20"/>
    </location>
</feature>
<dbReference type="Pfam" id="PF00403">
    <property type="entry name" value="HMA"/>
    <property type="match status" value="1"/>
</dbReference>
<dbReference type="InterPro" id="IPR017969">
    <property type="entry name" value="Heavy-metal-associated_CS"/>
</dbReference>
<dbReference type="EMBL" id="OZ023707">
    <property type="protein sequence ID" value="CAK9877770.1"/>
    <property type="molecule type" value="Genomic_DNA"/>
</dbReference>
<dbReference type="PANTHER" id="PTHR46594:SF6">
    <property type="entry name" value="COPPER-TRANSPORTING ATPASE RAN1"/>
    <property type="match status" value="1"/>
</dbReference>
<organism evidence="5 6">
    <name type="scientific">Sphagnum jensenii</name>
    <dbReference type="NCBI Taxonomy" id="128206"/>
    <lineage>
        <taxon>Eukaryota</taxon>
        <taxon>Viridiplantae</taxon>
        <taxon>Streptophyta</taxon>
        <taxon>Embryophyta</taxon>
        <taxon>Bryophyta</taxon>
        <taxon>Sphagnophytina</taxon>
        <taxon>Sphagnopsida</taxon>
        <taxon>Sphagnales</taxon>
        <taxon>Sphagnaceae</taxon>
        <taxon>Sphagnum</taxon>
    </lineage>
</organism>
<keyword evidence="3" id="KW-0472">Membrane</keyword>
<feature type="compositionally biased region" description="Polar residues" evidence="2">
    <location>
        <begin position="1"/>
        <end position="18"/>
    </location>
</feature>
<evidence type="ECO:0000256" key="1">
    <source>
        <dbReference type="ARBA" id="ARBA00022723"/>
    </source>
</evidence>
<reference evidence="5" key="1">
    <citation type="submission" date="2024-03" db="EMBL/GenBank/DDBJ databases">
        <authorList>
            <consortium name="ELIXIR-Norway"/>
            <consortium name="Elixir Norway"/>
        </authorList>
    </citation>
    <scope>NUCLEOTIDE SEQUENCE</scope>
</reference>
<sequence>MALQLASSVGQQRMVQSSSEDDRRETLPLLRCTWSDWDGNGVVDEVRVRVLVNWEEGEEEEEEETRNQKLLVSVRGMTCAACSTSVEMALERLPAVMTAAVTLTQENVEILDCLRRLPGIAHASVTLTTEISEVEFDPRLIDQQVIISTTDDTAFDAALVDSPQRAKIAFLVKVSAMAGKVETSIDSEVTGLRALADAVENSGGDCYKVVLPNPYTWVSSDYGAEVGHMYQLFLWSCAFSTTAAYVYSVCGFLYGAVTGSPAMIYFETNAMLFSFVLLGKYLESLTKGKTSEAIGKLLELAPTTAILLTIDSSIVLITYMLFLIMKDTHLLYSK</sequence>
<evidence type="ECO:0000256" key="3">
    <source>
        <dbReference type="SAM" id="Phobius"/>
    </source>
</evidence>
<dbReference type="InterPro" id="IPR036163">
    <property type="entry name" value="HMA_dom_sf"/>
</dbReference>
<feature type="transmembrane region" description="Helical" evidence="3">
    <location>
        <begin position="232"/>
        <end position="256"/>
    </location>
</feature>
<proteinExistence type="predicted"/>
<keyword evidence="6" id="KW-1185">Reference proteome</keyword>
<keyword evidence="3" id="KW-0812">Transmembrane</keyword>
<accession>A0ABP1BQ20</accession>
<evidence type="ECO:0000256" key="2">
    <source>
        <dbReference type="SAM" id="MobiDB-lite"/>
    </source>
</evidence>
<feature type="domain" description="HMA" evidence="4">
    <location>
        <begin position="68"/>
        <end position="139"/>
    </location>
</feature>
<dbReference type="Proteomes" id="UP001497522">
    <property type="component" value="Chromosome 6"/>
</dbReference>
<dbReference type="InterPro" id="IPR006121">
    <property type="entry name" value="HMA_dom"/>
</dbReference>
<keyword evidence="1" id="KW-0479">Metal-binding</keyword>
<evidence type="ECO:0000259" key="4">
    <source>
        <dbReference type="PROSITE" id="PS50846"/>
    </source>
</evidence>
<dbReference type="Gene3D" id="3.30.70.100">
    <property type="match status" value="2"/>
</dbReference>
<evidence type="ECO:0000313" key="6">
    <source>
        <dbReference type="Proteomes" id="UP001497522"/>
    </source>
</evidence>
<feature type="transmembrane region" description="Helical" evidence="3">
    <location>
        <begin position="303"/>
        <end position="325"/>
    </location>
</feature>
<evidence type="ECO:0000313" key="5">
    <source>
        <dbReference type="EMBL" id="CAK9877770.1"/>
    </source>
</evidence>